<dbReference type="GO" id="GO:0061599">
    <property type="term" value="F:molybdopterin molybdotransferase activity"/>
    <property type="evidence" value="ECO:0007669"/>
    <property type="project" value="UniProtKB-UniRule"/>
</dbReference>
<dbReference type="EC" id="2.10.1.1" evidence="6"/>
<dbReference type="SUPFAM" id="SSF63882">
    <property type="entry name" value="MoeA N-terminal region -like"/>
    <property type="match status" value="1"/>
</dbReference>
<dbReference type="InterPro" id="IPR038987">
    <property type="entry name" value="MoeA-like"/>
</dbReference>
<dbReference type="EMBL" id="CP002353">
    <property type="protein sequence ID" value="ADV62143.1"/>
    <property type="molecule type" value="Genomic_DNA"/>
</dbReference>
<dbReference type="KEGG" id="ipa:Isop_1559"/>
<evidence type="ECO:0000256" key="1">
    <source>
        <dbReference type="ARBA" id="ARBA00002901"/>
    </source>
</evidence>
<keyword evidence="6" id="KW-0808">Transferase</keyword>
<comment type="function">
    <text evidence="1 6">Catalyzes the insertion of molybdate into adenylated molybdopterin with the concomitant release of AMP.</text>
</comment>
<dbReference type="InterPro" id="IPR036425">
    <property type="entry name" value="MoaB/Mog-like_dom_sf"/>
</dbReference>
<comment type="cofactor">
    <cofactor evidence="6">
        <name>Mg(2+)</name>
        <dbReference type="ChEBI" id="CHEBI:18420"/>
    </cofactor>
</comment>
<dbReference type="HOGENOM" id="CLU_010186_7_2_0"/>
<dbReference type="AlphaFoldDB" id="E8QZK7"/>
<dbReference type="GO" id="GO:0005737">
    <property type="term" value="C:cytoplasm"/>
    <property type="evidence" value="ECO:0007669"/>
    <property type="project" value="TreeGrafter"/>
</dbReference>
<proteinExistence type="inferred from homology"/>
<keyword evidence="6" id="KW-0460">Magnesium</keyword>
<dbReference type="NCBIfam" id="NF045515">
    <property type="entry name" value="Glp_gephyrin"/>
    <property type="match status" value="1"/>
</dbReference>
<dbReference type="InterPro" id="IPR001453">
    <property type="entry name" value="MoaB/Mog_dom"/>
</dbReference>
<evidence type="ECO:0000256" key="2">
    <source>
        <dbReference type="ARBA" id="ARBA00005046"/>
    </source>
</evidence>
<dbReference type="InterPro" id="IPR036135">
    <property type="entry name" value="MoeA_linker/N_sf"/>
</dbReference>
<organism evidence="8 9">
    <name type="scientific">Isosphaera pallida (strain ATCC 43644 / DSM 9630 / IS1B)</name>
    <dbReference type="NCBI Taxonomy" id="575540"/>
    <lineage>
        <taxon>Bacteria</taxon>
        <taxon>Pseudomonadati</taxon>
        <taxon>Planctomycetota</taxon>
        <taxon>Planctomycetia</taxon>
        <taxon>Isosphaerales</taxon>
        <taxon>Isosphaeraceae</taxon>
        <taxon>Isosphaera</taxon>
    </lineage>
</organism>
<accession>E8QZK7</accession>
<dbReference type="OrthoDB" id="9804758at2"/>
<dbReference type="GO" id="GO:0046872">
    <property type="term" value="F:metal ion binding"/>
    <property type="evidence" value="ECO:0007669"/>
    <property type="project" value="UniProtKB-UniRule"/>
</dbReference>
<dbReference type="Gene3D" id="3.90.105.10">
    <property type="entry name" value="Molybdopterin biosynthesis moea protein, domain 2"/>
    <property type="match status" value="1"/>
</dbReference>
<dbReference type="RefSeq" id="WP_013564431.1">
    <property type="nucleotide sequence ID" value="NC_014962.1"/>
</dbReference>
<dbReference type="Pfam" id="PF03453">
    <property type="entry name" value="MoeA_N"/>
    <property type="match status" value="1"/>
</dbReference>
<evidence type="ECO:0000256" key="4">
    <source>
        <dbReference type="ARBA" id="ARBA00023150"/>
    </source>
</evidence>
<dbReference type="InterPro" id="IPR005110">
    <property type="entry name" value="MoeA_linker/N"/>
</dbReference>
<sequence>MESAQGWSDPRGKGFRRRWPVAEVIAWLEESLATQWSHPGVETVPLAKAAGRVLTEAVVSQVAVPGFARAAMDGYAVRGEDTFGADPTNPLTFRVVGRSRPGVAAEVVVGSGEAVAIATGAPLPPGADAVVPVEATRLRVHDHAPSTASLSPAELLVEVIEPTPPGRHVGRIGEDVAPGEMILEPGRWLRPQDLGVLSALGWREVLVRRRPRVTILATGPEILPVGSAPSDVRIPDMNSPMLAALVERDGGHAEIQGPLADDRHVLAEALARAANRSEFVIVSGGSSTGPEDHLPSLVAELGSLPFHGLALRPAGPTGLGTIGSTPILLAPGNPVSCLCAYDLLGSRVVRRLAGWRQAWAYRATRRPLTRNLVSVLGRLDYARVRFDARGGVEPLAISGASILSSTVRADGFTLIAPHSEGAAEGTVVTVWRYDPTSSHVWDELQDDPFGFGLADSNSAC</sequence>
<comment type="pathway">
    <text evidence="2 6">Cofactor biosynthesis; molybdopterin biosynthesis.</text>
</comment>
<name>E8QZK7_ISOPI</name>
<evidence type="ECO:0000313" key="9">
    <source>
        <dbReference type="Proteomes" id="UP000008631"/>
    </source>
</evidence>
<dbReference type="InterPro" id="IPR036688">
    <property type="entry name" value="MoeA_C_domain_IV_sf"/>
</dbReference>
<evidence type="ECO:0000259" key="7">
    <source>
        <dbReference type="SMART" id="SM00852"/>
    </source>
</evidence>
<feature type="domain" description="MoaB/Mog" evidence="7">
    <location>
        <begin position="214"/>
        <end position="351"/>
    </location>
</feature>
<evidence type="ECO:0000256" key="6">
    <source>
        <dbReference type="RuleBase" id="RU365090"/>
    </source>
</evidence>
<dbReference type="Pfam" id="PF00994">
    <property type="entry name" value="MoCF_biosynth"/>
    <property type="match status" value="1"/>
</dbReference>
<dbReference type="PANTHER" id="PTHR10192">
    <property type="entry name" value="MOLYBDOPTERIN BIOSYNTHESIS PROTEIN"/>
    <property type="match status" value="1"/>
</dbReference>
<dbReference type="Gene3D" id="3.40.980.10">
    <property type="entry name" value="MoaB/Mog-like domain"/>
    <property type="match status" value="1"/>
</dbReference>
<keyword evidence="4 6" id="KW-0501">Molybdenum cofactor biosynthesis</keyword>
<gene>
    <name evidence="8" type="ordered locus">Isop_1559</name>
</gene>
<reference evidence="8 9" key="2">
    <citation type="journal article" date="2011" name="Stand. Genomic Sci.">
        <title>Complete genome sequence of Isosphaera pallida type strain (IS1B).</title>
        <authorList>
            <consortium name="US DOE Joint Genome Institute (JGI-PGF)"/>
            <person name="Goker M."/>
            <person name="Cleland D."/>
            <person name="Saunders E."/>
            <person name="Lapidus A."/>
            <person name="Nolan M."/>
            <person name="Lucas S."/>
            <person name="Hammon N."/>
            <person name="Deshpande S."/>
            <person name="Cheng J.F."/>
            <person name="Tapia R."/>
            <person name="Han C."/>
            <person name="Goodwin L."/>
            <person name="Pitluck S."/>
            <person name="Liolios K."/>
            <person name="Pagani I."/>
            <person name="Ivanova N."/>
            <person name="Mavromatis K."/>
            <person name="Pati A."/>
            <person name="Chen A."/>
            <person name="Palaniappan K."/>
            <person name="Land M."/>
            <person name="Hauser L."/>
            <person name="Chang Y.J."/>
            <person name="Jeffries C.D."/>
            <person name="Detter J.C."/>
            <person name="Beck B."/>
            <person name="Woyke T."/>
            <person name="Bristow J."/>
            <person name="Eisen J.A."/>
            <person name="Markowitz V."/>
            <person name="Hugenholtz P."/>
            <person name="Kyrpides N.C."/>
            <person name="Klenk H.P."/>
        </authorList>
    </citation>
    <scope>NUCLEOTIDE SEQUENCE [LARGE SCALE GENOMIC DNA]</scope>
    <source>
        <strain evidence="9">ATCC 43644 / DSM 9630 / IS1B</strain>
    </source>
</reference>
<dbReference type="Proteomes" id="UP000008631">
    <property type="component" value="Chromosome"/>
</dbReference>
<dbReference type="Pfam" id="PF03454">
    <property type="entry name" value="MoeA_C"/>
    <property type="match status" value="1"/>
</dbReference>
<dbReference type="Gene3D" id="2.170.190.11">
    <property type="entry name" value="Molybdopterin biosynthesis moea protein, domain 3"/>
    <property type="match status" value="1"/>
</dbReference>
<protein>
    <recommendedName>
        <fullName evidence="6">Molybdopterin molybdenumtransferase</fullName>
        <ecNumber evidence="6">2.10.1.1</ecNumber>
    </recommendedName>
</protein>
<keyword evidence="6" id="KW-0500">Molybdenum</keyword>
<evidence type="ECO:0000313" key="8">
    <source>
        <dbReference type="EMBL" id="ADV62143.1"/>
    </source>
</evidence>
<dbReference type="eggNOG" id="COG0303">
    <property type="taxonomic scope" value="Bacteria"/>
</dbReference>
<comment type="catalytic activity">
    <reaction evidence="5">
        <text>adenylyl-molybdopterin + molybdate = Mo-molybdopterin + AMP + H(+)</text>
        <dbReference type="Rhea" id="RHEA:35047"/>
        <dbReference type="ChEBI" id="CHEBI:15378"/>
        <dbReference type="ChEBI" id="CHEBI:36264"/>
        <dbReference type="ChEBI" id="CHEBI:62727"/>
        <dbReference type="ChEBI" id="CHEBI:71302"/>
        <dbReference type="ChEBI" id="CHEBI:456215"/>
        <dbReference type="EC" id="2.10.1.1"/>
    </reaction>
</comment>
<dbReference type="PANTHER" id="PTHR10192:SF19">
    <property type="entry name" value="MOLYBDOPTERIN BIOSYNTHESIS PROTEIN MJ0666-RELATED"/>
    <property type="match status" value="1"/>
</dbReference>
<dbReference type="STRING" id="575540.Isop_1559"/>
<comment type="similarity">
    <text evidence="3 6">Belongs to the MoeA family.</text>
</comment>
<reference key="1">
    <citation type="submission" date="2010-11" db="EMBL/GenBank/DDBJ databases">
        <title>The complete sequence of chromosome of Isophaera pallida ATCC 43644.</title>
        <authorList>
            <consortium name="US DOE Joint Genome Institute (JGI-PGF)"/>
            <person name="Lucas S."/>
            <person name="Copeland A."/>
            <person name="Lapidus A."/>
            <person name="Bruce D."/>
            <person name="Goodwin L."/>
            <person name="Pitluck S."/>
            <person name="Kyrpides N."/>
            <person name="Mavromatis K."/>
            <person name="Pagani I."/>
            <person name="Ivanova N."/>
            <person name="Saunders E."/>
            <person name="Brettin T."/>
            <person name="Detter J.C."/>
            <person name="Han C."/>
            <person name="Tapia R."/>
            <person name="Land M."/>
            <person name="Hauser L."/>
            <person name="Markowitz V."/>
            <person name="Cheng J.-F."/>
            <person name="Hugenholtz P."/>
            <person name="Woyke T."/>
            <person name="Wu D."/>
            <person name="Eisen J.A."/>
        </authorList>
    </citation>
    <scope>NUCLEOTIDE SEQUENCE</scope>
    <source>
        <strain>ATCC 43644</strain>
    </source>
</reference>
<dbReference type="Gene3D" id="2.40.340.10">
    <property type="entry name" value="MoeA, C-terminal, domain IV"/>
    <property type="match status" value="1"/>
</dbReference>
<dbReference type="InParanoid" id="E8QZK7"/>
<evidence type="ECO:0000256" key="3">
    <source>
        <dbReference type="ARBA" id="ARBA00010763"/>
    </source>
</evidence>
<keyword evidence="9" id="KW-1185">Reference proteome</keyword>
<dbReference type="SUPFAM" id="SSF53218">
    <property type="entry name" value="Molybdenum cofactor biosynthesis proteins"/>
    <property type="match status" value="1"/>
</dbReference>
<dbReference type="UniPathway" id="UPA00344"/>
<evidence type="ECO:0000256" key="5">
    <source>
        <dbReference type="ARBA" id="ARBA00047317"/>
    </source>
</evidence>
<dbReference type="SUPFAM" id="SSF63867">
    <property type="entry name" value="MoeA C-terminal domain-like"/>
    <property type="match status" value="1"/>
</dbReference>
<dbReference type="InterPro" id="IPR005111">
    <property type="entry name" value="MoeA_C_domain_IV"/>
</dbReference>
<dbReference type="GO" id="GO:0006777">
    <property type="term" value="P:Mo-molybdopterin cofactor biosynthetic process"/>
    <property type="evidence" value="ECO:0007669"/>
    <property type="project" value="UniProtKB-UniRule"/>
</dbReference>
<dbReference type="SMART" id="SM00852">
    <property type="entry name" value="MoCF_biosynth"/>
    <property type="match status" value="1"/>
</dbReference>
<keyword evidence="6" id="KW-0479">Metal-binding</keyword>
<dbReference type="CDD" id="cd00887">
    <property type="entry name" value="MoeA"/>
    <property type="match status" value="1"/>
</dbReference>